<dbReference type="InterPro" id="IPR024923">
    <property type="entry name" value="PG_synth_SpoVB"/>
</dbReference>
<gene>
    <name evidence="7" type="primary">spoVB</name>
    <name evidence="7" type="ORF">KGMB03357_13020</name>
</gene>
<evidence type="ECO:0000313" key="7">
    <source>
        <dbReference type="EMBL" id="GCB29641.1"/>
    </source>
</evidence>
<feature type="transmembrane region" description="Helical" evidence="6">
    <location>
        <begin position="205"/>
        <end position="227"/>
    </location>
</feature>
<comment type="subcellular location">
    <subcellularLocation>
        <location evidence="1">Cell membrane</location>
        <topology evidence="1">Multi-pass membrane protein</topology>
    </subcellularLocation>
</comment>
<dbReference type="Pfam" id="PF01943">
    <property type="entry name" value="Polysacc_synt"/>
    <property type="match status" value="1"/>
</dbReference>
<keyword evidence="2" id="KW-1003">Cell membrane</keyword>
<dbReference type="InterPro" id="IPR002797">
    <property type="entry name" value="Polysacc_synth"/>
</dbReference>
<keyword evidence="4 6" id="KW-1133">Transmembrane helix</keyword>
<evidence type="ECO:0000256" key="1">
    <source>
        <dbReference type="ARBA" id="ARBA00004651"/>
    </source>
</evidence>
<dbReference type="AlphaFoldDB" id="A0A401LDJ2"/>
<feature type="transmembrane region" description="Helical" evidence="6">
    <location>
        <begin position="372"/>
        <end position="390"/>
    </location>
</feature>
<keyword evidence="8" id="KW-1185">Reference proteome</keyword>
<feature type="transmembrane region" description="Helical" evidence="6">
    <location>
        <begin position="125"/>
        <end position="145"/>
    </location>
</feature>
<evidence type="ECO:0000256" key="5">
    <source>
        <dbReference type="ARBA" id="ARBA00023136"/>
    </source>
</evidence>
<dbReference type="OrthoDB" id="9775950at2"/>
<reference evidence="7 8" key="1">
    <citation type="submission" date="2018-10" db="EMBL/GenBank/DDBJ databases">
        <title>Draft Genome Sequence of Anaerotignum sp. KCTC 15736.</title>
        <authorList>
            <person name="Choi S.H."/>
            <person name="Kim J.S."/>
            <person name="Kang S.W."/>
            <person name="Lee J.S."/>
            <person name="Park S.H."/>
        </authorList>
    </citation>
    <scope>NUCLEOTIDE SEQUENCE [LARGE SCALE GENOMIC DNA]</scope>
    <source>
        <strain evidence="7 8">KCTC 15736</strain>
    </source>
</reference>
<dbReference type="InterPro" id="IPR050833">
    <property type="entry name" value="Poly_Biosynth_Transport"/>
</dbReference>
<feature type="transmembrane region" description="Helical" evidence="6">
    <location>
        <begin position="402"/>
        <end position="423"/>
    </location>
</feature>
<feature type="transmembrane region" description="Helical" evidence="6">
    <location>
        <begin position="429"/>
        <end position="451"/>
    </location>
</feature>
<keyword evidence="5 6" id="KW-0472">Membrane</keyword>
<dbReference type="PANTHER" id="PTHR30250">
    <property type="entry name" value="PST FAMILY PREDICTED COLANIC ACID TRANSPORTER"/>
    <property type="match status" value="1"/>
</dbReference>
<dbReference type="PIRSF" id="PIRSF038958">
    <property type="entry name" value="PG_synth_SpoVB"/>
    <property type="match status" value="1"/>
</dbReference>
<dbReference type="PANTHER" id="PTHR30250:SF21">
    <property type="entry name" value="LIPID II FLIPPASE MURJ"/>
    <property type="match status" value="1"/>
</dbReference>
<feature type="transmembrane region" description="Helical" evidence="6">
    <location>
        <begin position="298"/>
        <end position="321"/>
    </location>
</feature>
<dbReference type="GO" id="GO:0005886">
    <property type="term" value="C:plasma membrane"/>
    <property type="evidence" value="ECO:0007669"/>
    <property type="project" value="UniProtKB-SubCell"/>
</dbReference>
<feature type="transmembrane region" description="Helical" evidence="6">
    <location>
        <begin position="12"/>
        <end position="33"/>
    </location>
</feature>
<dbReference type="EMBL" id="BHVZ01000002">
    <property type="protein sequence ID" value="GCB29641.1"/>
    <property type="molecule type" value="Genomic_DNA"/>
</dbReference>
<feature type="transmembrane region" description="Helical" evidence="6">
    <location>
        <begin position="53"/>
        <end position="72"/>
    </location>
</feature>
<feature type="transmembrane region" description="Helical" evidence="6">
    <location>
        <begin position="248"/>
        <end position="268"/>
    </location>
</feature>
<dbReference type="Proteomes" id="UP000287361">
    <property type="component" value="Unassembled WGS sequence"/>
</dbReference>
<feature type="transmembrane region" description="Helical" evidence="6">
    <location>
        <begin position="93"/>
        <end position="113"/>
    </location>
</feature>
<evidence type="ECO:0000256" key="3">
    <source>
        <dbReference type="ARBA" id="ARBA00022692"/>
    </source>
</evidence>
<evidence type="ECO:0000313" key="8">
    <source>
        <dbReference type="Proteomes" id="UP000287361"/>
    </source>
</evidence>
<feature type="transmembrane region" description="Helical" evidence="6">
    <location>
        <begin position="342"/>
        <end position="366"/>
    </location>
</feature>
<evidence type="ECO:0000256" key="6">
    <source>
        <dbReference type="SAM" id="Phobius"/>
    </source>
</evidence>
<protein>
    <submittedName>
        <fullName evidence="7">Stage V sporulation protein B</fullName>
    </submittedName>
</protein>
<keyword evidence="3 6" id="KW-0812">Transmembrane</keyword>
<organism evidence="7 8">
    <name type="scientific">Anaerotignum faecicola</name>
    <dbReference type="NCBI Taxonomy" id="2358141"/>
    <lineage>
        <taxon>Bacteria</taxon>
        <taxon>Bacillati</taxon>
        <taxon>Bacillota</taxon>
        <taxon>Clostridia</taxon>
        <taxon>Lachnospirales</taxon>
        <taxon>Anaerotignaceae</taxon>
        <taxon>Anaerotignum</taxon>
    </lineage>
</organism>
<proteinExistence type="predicted"/>
<name>A0A401LDJ2_9FIRM</name>
<feature type="transmembrane region" description="Helical" evidence="6">
    <location>
        <begin position="471"/>
        <end position="491"/>
    </location>
</feature>
<accession>A0A401LDJ2</accession>
<feature type="transmembrane region" description="Helical" evidence="6">
    <location>
        <begin position="166"/>
        <end position="185"/>
    </location>
</feature>
<dbReference type="CDD" id="cd13124">
    <property type="entry name" value="MATE_SpoVB_like"/>
    <property type="match status" value="1"/>
</dbReference>
<evidence type="ECO:0000256" key="4">
    <source>
        <dbReference type="ARBA" id="ARBA00022989"/>
    </source>
</evidence>
<evidence type="ECO:0000256" key="2">
    <source>
        <dbReference type="ARBA" id="ARBA00022475"/>
    </source>
</evidence>
<sequence>MAAKAKKKGGGFVKQAAILAAASLLVRFLGFIYRWPLTNMIGDEGNAIYSGGYYIYTFLLILSSAGLPAAISKLVSERIALKQYRNAHRVFQAALVISTCFGTFFAIVMGLGAHRLADMIDIADSYYSLLTLCPTLVIVAIMSVFRGYFQGMRTMVPTAISQIVEQVFNAFFSVYLAWVFMSINIPEGMTKNIPLASAGGTMGTGIGALAGLVVVVFAYCLIRPYLLWRAERCKQPYEESKRELIGRVLQTAWPIIAGTAVFSITNLIDMGMVVRILQQIGFSEENARALYGQLSGKYVTLTTLPVTISTAVATAALPSIATSVKLKERKQVRRKMTLTYRISMIISVPAAVGISALGPQIIHMLFPSASDGGTLLTVGGVSIIFLALCQTSTGILQGIGHIKVPVVGAILGAITKVILNVVLIRIPSINVLGAVLSTTGCYLVAGVFDVIMLSRLTGTKFDIMGSFLKPIIGSAAMAAATLGSYHVFYQLLQSNTIATLLAICIAVAVYGLVMLLIKGIVEEDLQTVPGGGKLIRVCRRLHLL</sequence>
<feature type="transmembrane region" description="Helical" evidence="6">
    <location>
        <begin position="497"/>
        <end position="517"/>
    </location>
</feature>
<comment type="caution">
    <text evidence="7">The sequence shown here is derived from an EMBL/GenBank/DDBJ whole genome shotgun (WGS) entry which is preliminary data.</text>
</comment>